<dbReference type="Gene3D" id="2.60.40.60">
    <property type="entry name" value="Cadherins"/>
    <property type="match status" value="2"/>
</dbReference>
<gene>
    <name evidence="9" type="ORF">JI739_22135</name>
</gene>
<feature type="domain" description="Cadherin" evidence="8">
    <location>
        <begin position="4"/>
        <end position="76"/>
    </location>
</feature>
<dbReference type="AlphaFoldDB" id="A0A937D8H1"/>
<proteinExistence type="predicted"/>
<keyword evidence="7" id="KW-0472">Membrane</keyword>
<comment type="subcellular location">
    <subcellularLocation>
        <location evidence="1">Membrane</location>
    </subcellularLocation>
</comment>
<dbReference type="GO" id="GO:0007156">
    <property type="term" value="P:homophilic cell adhesion via plasma membrane adhesion molecules"/>
    <property type="evidence" value="ECO:0007669"/>
    <property type="project" value="InterPro"/>
</dbReference>
<dbReference type="PANTHER" id="PTHR24025:SF23">
    <property type="entry name" value="NEURAL-CADHERIN"/>
    <property type="match status" value="1"/>
</dbReference>
<dbReference type="RefSeq" id="WP_201686192.1">
    <property type="nucleotide sequence ID" value="NZ_JAEQNA010000011.1"/>
</dbReference>
<evidence type="ECO:0000256" key="7">
    <source>
        <dbReference type="ARBA" id="ARBA00023136"/>
    </source>
</evidence>
<evidence type="ECO:0000313" key="9">
    <source>
        <dbReference type="EMBL" id="MBL0423053.1"/>
    </source>
</evidence>
<keyword evidence="2" id="KW-0812">Transmembrane</keyword>
<keyword evidence="5" id="KW-0130">Cell adhesion</keyword>
<evidence type="ECO:0000256" key="6">
    <source>
        <dbReference type="ARBA" id="ARBA00022989"/>
    </source>
</evidence>
<dbReference type="Pfam" id="PF17963">
    <property type="entry name" value="Big_9"/>
    <property type="match status" value="2"/>
</dbReference>
<evidence type="ECO:0000256" key="5">
    <source>
        <dbReference type="ARBA" id="ARBA00022889"/>
    </source>
</evidence>
<keyword evidence="3" id="KW-0677">Repeat</keyword>
<evidence type="ECO:0000259" key="8">
    <source>
        <dbReference type="PROSITE" id="PS50268"/>
    </source>
</evidence>
<dbReference type="PROSITE" id="PS50268">
    <property type="entry name" value="CADHERIN_2"/>
    <property type="match status" value="2"/>
</dbReference>
<keyword evidence="6" id="KW-1133">Transmembrane helix</keyword>
<feature type="domain" description="Cadherin" evidence="8">
    <location>
        <begin position="81"/>
        <end position="182"/>
    </location>
</feature>
<dbReference type="GO" id="GO:0016020">
    <property type="term" value="C:membrane"/>
    <property type="evidence" value="ECO:0007669"/>
    <property type="project" value="UniProtKB-SubCell"/>
</dbReference>
<dbReference type="PANTHER" id="PTHR24025">
    <property type="entry name" value="DESMOGLEIN FAMILY MEMBER"/>
    <property type="match status" value="1"/>
</dbReference>
<evidence type="ECO:0000313" key="10">
    <source>
        <dbReference type="Proteomes" id="UP000613011"/>
    </source>
</evidence>
<dbReference type="InterPro" id="IPR050971">
    <property type="entry name" value="Cadherin-domain_protein"/>
</dbReference>
<protein>
    <submittedName>
        <fullName evidence="9">Cadherin-like domain-containing protein</fullName>
    </submittedName>
</protein>
<dbReference type="GO" id="GO:0005911">
    <property type="term" value="C:cell-cell junction"/>
    <property type="evidence" value="ECO:0007669"/>
    <property type="project" value="TreeGrafter"/>
</dbReference>
<dbReference type="CDD" id="cd11304">
    <property type="entry name" value="Cadherin_repeat"/>
    <property type="match status" value="2"/>
</dbReference>
<feature type="non-terminal residue" evidence="9">
    <location>
        <position position="1"/>
    </location>
</feature>
<dbReference type="Gene3D" id="2.60.40.2810">
    <property type="match status" value="1"/>
</dbReference>
<evidence type="ECO:0000256" key="1">
    <source>
        <dbReference type="ARBA" id="ARBA00004370"/>
    </source>
</evidence>
<evidence type="ECO:0000256" key="2">
    <source>
        <dbReference type="ARBA" id="ARBA00022692"/>
    </source>
</evidence>
<accession>A0A937D8H1</accession>
<evidence type="ECO:0000256" key="3">
    <source>
        <dbReference type="ARBA" id="ARBA00022737"/>
    </source>
</evidence>
<keyword evidence="4" id="KW-0106">Calcium</keyword>
<dbReference type="InterPro" id="IPR015919">
    <property type="entry name" value="Cadherin-like_sf"/>
</dbReference>
<dbReference type="GO" id="GO:0005509">
    <property type="term" value="F:calcium ion binding"/>
    <property type="evidence" value="ECO:0007669"/>
    <property type="project" value="InterPro"/>
</dbReference>
<dbReference type="EMBL" id="JAEQNA010000011">
    <property type="protein sequence ID" value="MBL0423053.1"/>
    <property type="molecule type" value="Genomic_DNA"/>
</dbReference>
<dbReference type="InterPro" id="IPR002126">
    <property type="entry name" value="Cadherin-like_dom"/>
</dbReference>
<comment type="caution">
    <text evidence="9">The sequence shown here is derived from an EMBL/GenBank/DDBJ whole genome shotgun (WGS) entry which is preliminary data.</text>
</comment>
<reference evidence="9" key="1">
    <citation type="submission" date="2021-01" db="EMBL/GenBank/DDBJ databases">
        <title>Ramlibacter sp. strain AW1 16S ribosomal RNA gene Genome sequencing and assembly.</title>
        <authorList>
            <person name="Kang M."/>
        </authorList>
    </citation>
    <scope>NUCLEOTIDE SEQUENCE</scope>
    <source>
        <strain evidence="9">AW1</strain>
    </source>
</reference>
<keyword evidence="10" id="KW-1185">Reference proteome</keyword>
<sequence>DTPTFRLTGADAALFAISTTGELSFLAAPDFENPADADGDNVYEVTVVAEDGQGGSDQQALSVTVTDAAENRAPVITSLAGAETANVSVAENTQAVTSVTVDDPDGDTPTFRLTGADAALFAISTTGELSFLAEPDFENPADADGDNVYEVTVVAEDGQGGSDQQALSVTVTDAAENAAPAAMADSYIVQVDATAVIDAALGVLANDSDSDGDSLSAVLVAGPEFGNLTLNSDGSFTYVPRAGYVGADSFQYKPSDGQLEGAPVTVSITVARASNTGPLSILTTGTDVIVGGDEDSEIRATTLTLTTGDRLDAGGGQDALLLYGAGTFNLGALESFSGVEQVRLINEAGGAS</sequence>
<evidence type="ECO:0000256" key="4">
    <source>
        <dbReference type="ARBA" id="ARBA00022837"/>
    </source>
</evidence>
<dbReference type="Proteomes" id="UP000613011">
    <property type="component" value="Unassembled WGS sequence"/>
</dbReference>
<organism evidence="9 10">
    <name type="scientific">Ramlibacter aurantiacus</name>
    <dbReference type="NCBI Taxonomy" id="2801330"/>
    <lineage>
        <taxon>Bacteria</taxon>
        <taxon>Pseudomonadati</taxon>
        <taxon>Pseudomonadota</taxon>
        <taxon>Betaproteobacteria</taxon>
        <taxon>Burkholderiales</taxon>
        <taxon>Comamonadaceae</taxon>
        <taxon>Ramlibacter</taxon>
    </lineage>
</organism>
<dbReference type="SUPFAM" id="SSF49313">
    <property type="entry name" value="Cadherin-like"/>
    <property type="match status" value="1"/>
</dbReference>
<feature type="non-terminal residue" evidence="9">
    <location>
        <position position="352"/>
    </location>
</feature>
<name>A0A937D8H1_9BURK</name>